<accession>A0A6J7J335</accession>
<evidence type="ECO:0000313" key="1">
    <source>
        <dbReference type="EMBL" id="CAB4937281.1"/>
    </source>
</evidence>
<proteinExistence type="predicted"/>
<protein>
    <submittedName>
        <fullName evidence="1">Unannotated protein</fullName>
    </submittedName>
</protein>
<organism evidence="1">
    <name type="scientific">freshwater metagenome</name>
    <dbReference type="NCBI Taxonomy" id="449393"/>
    <lineage>
        <taxon>unclassified sequences</taxon>
        <taxon>metagenomes</taxon>
        <taxon>ecological metagenomes</taxon>
    </lineage>
</organism>
<gene>
    <name evidence="1" type="ORF">UFOPK3472_04442</name>
</gene>
<dbReference type="EMBL" id="CAFBLX010000567">
    <property type="protein sequence ID" value="CAB4937281.1"/>
    <property type="molecule type" value="Genomic_DNA"/>
</dbReference>
<reference evidence="1" key="1">
    <citation type="submission" date="2020-05" db="EMBL/GenBank/DDBJ databases">
        <authorList>
            <person name="Chiriac C."/>
            <person name="Salcher M."/>
            <person name="Ghai R."/>
            <person name="Kavagutti S V."/>
        </authorList>
    </citation>
    <scope>NUCLEOTIDE SEQUENCE</scope>
</reference>
<dbReference type="AlphaFoldDB" id="A0A6J7J335"/>
<name>A0A6J7J335_9ZZZZ</name>
<sequence length="225" mass="23283">MARDDCAGQCIVIGCRPTEVSGGGADDDTGVGDATGHHDVGTGVQAFHDSPRTEVGVCRQRAAEAEFACPAEEVVAVHVGDLRAGIELLQRLDQSARIESAGIGHDLHALVECQSEAVLGLPQKGFGVATGRVLHSVASENEHGQLGEVVTGEVIEVSSLEHLPHRGQSISVETGAVAYTYGHAFSRPALSRPCPGGPAKAWAMVSQCAASAPSARTSRSSRCAR</sequence>